<dbReference type="eggNOG" id="COG1569">
    <property type="taxonomic scope" value="Bacteria"/>
</dbReference>
<dbReference type="EMBL" id="CP003607">
    <property type="protein sequence ID" value="AFY80888.1"/>
    <property type="molecule type" value="Genomic_DNA"/>
</dbReference>
<dbReference type="RefSeq" id="WP_015147537.1">
    <property type="nucleotide sequence ID" value="NC_019693.1"/>
</dbReference>
<evidence type="ECO:0000259" key="1">
    <source>
        <dbReference type="Pfam" id="PF13470"/>
    </source>
</evidence>
<evidence type="ECO:0000313" key="3">
    <source>
        <dbReference type="Proteomes" id="UP000010367"/>
    </source>
</evidence>
<dbReference type="HOGENOM" id="CLU_116617_2_0_3"/>
<dbReference type="InterPro" id="IPR029060">
    <property type="entry name" value="PIN-like_dom_sf"/>
</dbReference>
<dbReference type="PANTHER" id="PTHR34610:SF3">
    <property type="entry name" value="SSL7007 PROTEIN"/>
    <property type="match status" value="1"/>
</dbReference>
<evidence type="ECO:0000313" key="2">
    <source>
        <dbReference type="EMBL" id="AFY80888.1"/>
    </source>
</evidence>
<sequence>MKQYQIIVDTNVLLAGLKSSRGASYKFLTLLNDGRWCLNVSTTLVLEYEEILKRERVQLGLTLEEVDYIVNGICTIARHRQIFYLWRPIARDPDDDFLVDLAVECQADCIITYNKRDLQEAERFGIRILSPKEFLQEVGAIE</sequence>
<dbReference type="NCBIfam" id="TIGR00305">
    <property type="entry name" value="putative toxin-antitoxin system toxin component, PIN family"/>
    <property type="match status" value="1"/>
</dbReference>
<dbReference type="InterPro" id="IPR002716">
    <property type="entry name" value="PIN_dom"/>
</dbReference>
<protein>
    <submittedName>
        <fullName evidence="2">Putative toxin-antitoxin system toxin component, PIN family</fullName>
    </submittedName>
</protein>
<dbReference type="OrthoDB" id="271187at2"/>
<dbReference type="AlphaFoldDB" id="K9TEQ5"/>
<reference evidence="2 3" key="1">
    <citation type="submission" date="2012-06" db="EMBL/GenBank/DDBJ databases">
        <title>Finished chromosome of genome of Oscillatoria acuminata PCC 6304.</title>
        <authorList>
            <consortium name="US DOE Joint Genome Institute"/>
            <person name="Gugger M."/>
            <person name="Coursin T."/>
            <person name="Rippka R."/>
            <person name="Tandeau De Marsac N."/>
            <person name="Huntemann M."/>
            <person name="Wei C.-L."/>
            <person name="Han J."/>
            <person name="Detter J.C."/>
            <person name="Han C."/>
            <person name="Tapia R."/>
            <person name="Davenport K."/>
            <person name="Daligault H."/>
            <person name="Erkkila T."/>
            <person name="Gu W."/>
            <person name="Munk A.C.C."/>
            <person name="Teshima H."/>
            <person name="Xu Y."/>
            <person name="Chain P."/>
            <person name="Chen A."/>
            <person name="Krypides N."/>
            <person name="Mavromatis K."/>
            <person name="Markowitz V."/>
            <person name="Szeto E."/>
            <person name="Ivanova N."/>
            <person name="Mikhailova N."/>
            <person name="Ovchinnikova G."/>
            <person name="Pagani I."/>
            <person name="Pati A."/>
            <person name="Goodwin L."/>
            <person name="Peters L."/>
            <person name="Pitluck S."/>
            <person name="Woyke T."/>
            <person name="Kerfeld C."/>
        </authorList>
    </citation>
    <scope>NUCLEOTIDE SEQUENCE [LARGE SCALE GENOMIC DNA]</scope>
    <source>
        <strain evidence="2 3">PCC 6304</strain>
    </source>
</reference>
<accession>K9TEQ5</accession>
<dbReference type="InParanoid" id="K9TEQ5"/>
<dbReference type="InterPro" id="IPR002850">
    <property type="entry name" value="PIN_toxin-like"/>
</dbReference>
<dbReference type="Pfam" id="PF13470">
    <property type="entry name" value="PIN_3"/>
    <property type="match status" value="1"/>
</dbReference>
<dbReference type="PANTHER" id="PTHR34610">
    <property type="entry name" value="SSL7007 PROTEIN"/>
    <property type="match status" value="1"/>
</dbReference>
<dbReference type="Proteomes" id="UP000010367">
    <property type="component" value="Chromosome"/>
</dbReference>
<dbReference type="STRING" id="56110.Oscil6304_1165"/>
<feature type="domain" description="PIN" evidence="1">
    <location>
        <begin position="6"/>
        <end position="116"/>
    </location>
</feature>
<keyword evidence="3" id="KW-1185">Reference proteome</keyword>
<organism evidence="2 3">
    <name type="scientific">Oscillatoria acuminata PCC 6304</name>
    <dbReference type="NCBI Taxonomy" id="56110"/>
    <lineage>
        <taxon>Bacteria</taxon>
        <taxon>Bacillati</taxon>
        <taxon>Cyanobacteriota</taxon>
        <taxon>Cyanophyceae</taxon>
        <taxon>Oscillatoriophycideae</taxon>
        <taxon>Oscillatoriales</taxon>
        <taxon>Oscillatoriaceae</taxon>
        <taxon>Oscillatoria</taxon>
    </lineage>
</organism>
<dbReference type="KEGG" id="oac:Oscil6304_1165"/>
<dbReference type="SUPFAM" id="SSF88723">
    <property type="entry name" value="PIN domain-like"/>
    <property type="match status" value="1"/>
</dbReference>
<name>K9TEQ5_9CYAN</name>
<gene>
    <name evidence="2" type="ORF">Oscil6304_1165</name>
</gene>
<proteinExistence type="predicted"/>